<dbReference type="OrthoDB" id="9815116at2"/>
<name>A0A1L3GRC8_9BACT</name>
<keyword evidence="3" id="KW-1185">Reference proteome</keyword>
<evidence type="ECO:0000259" key="1">
    <source>
        <dbReference type="Pfam" id="PF13614"/>
    </source>
</evidence>
<dbReference type="FunFam" id="3.40.50.300:FF:000285">
    <property type="entry name" value="Sporulation initiation inhibitor Soj"/>
    <property type="match status" value="1"/>
</dbReference>
<gene>
    <name evidence="2" type="ORF">A7E78_10325</name>
</gene>
<dbReference type="AlphaFoldDB" id="A0A1L3GRC8"/>
<dbReference type="PANTHER" id="PTHR13696:SF52">
    <property type="entry name" value="PARA FAMILY PROTEIN CT_582"/>
    <property type="match status" value="1"/>
</dbReference>
<dbReference type="CDD" id="cd02042">
    <property type="entry name" value="ParAB_family"/>
    <property type="match status" value="1"/>
</dbReference>
<dbReference type="Proteomes" id="UP000182517">
    <property type="component" value="Chromosome"/>
</dbReference>
<dbReference type="KEGG" id="pef:A7E78_10325"/>
<reference evidence="2 3" key="1">
    <citation type="journal article" date="2017" name="Genome Announc.">
        <title>Complete Genome Sequences of Two Acetylene-Fermenting Pelobacter acetylenicus Strains.</title>
        <authorList>
            <person name="Sutton J.M."/>
            <person name="Baesman S.M."/>
            <person name="Fierst J.L."/>
            <person name="Poret-Peterson A.T."/>
            <person name="Oremland R.S."/>
            <person name="Dunlap D.S."/>
            <person name="Akob D.M."/>
        </authorList>
    </citation>
    <scope>NUCLEOTIDE SEQUENCE [LARGE SCALE GENOMIC DNA]</scope>
    <source>
        <strain evidence="2 3">SFB93</strain>
    </source>
</reference>
<dbReference type="RefSeq" id="WP_072284180.1">
    <property type="nucleotide sequence ID" value="NZ_CP015519.1"/>
</dbReference>
<dbReference type="InterPro" id="IPR025669">
    <property type="entry name" value="AAA_dom"/>
</dbReference>
<proteinExistence type="predicted"/>
<protein>
    <submittedName>
        <fullName evidence="2">Chromosome partitioning protein ParA</fullName>
    </submittedName>
</protein>
<dbReference type="STRING" id="1842532.A7E78_10325"/>
<feature type="domain" description="AAA" evidence="1">
    <location>
        <begin position="3"/>
        <end position="176"/>
    </location>
</feature>
<dbReference type="PIRSF" id="PIRSF009320">
    <property type="entry name" value="Nuc_binding_HP_1000"/>
    <property type="match status" value="1"/>
</dbReference>
<organism evidence="2 3">
    <name type="scientific">Syntrophotalea acetylenivorans</name>
    <dbReference type="NCBI Taxonomy" id="1842532"/>
    <lineage>
        <taxon>Bacteria</taxon>
        <taxon>Pseudomonadati</taxon>
        <taxon>Thermodesulfobacteriota</taxon>
        <taxon>Desulfuromonadia</taxon>
        <taxon>Desulfuromonadales</taxon>
        <taxon>Syntrophotaleaceae</taxon>
        <taxon>Syntrophotalea</taxon>
    </lineage>
</organism>
<dbReference type="InterPro" id="IPR027417">
    <property type="entry name" value="P-loop_NTPase"/>
</dbReference>
<dbReference type="SUPFAM" id="SSF52540">
    <property type="entry name" value="P-loop containing nucleoside triphosphate hydrolases"/>
    <property type="match status" value="1"/>
</dbReference>
<evidence type="ECO:0000313" key="2">
    <source>
        <dbReference type="EMBL" id="APG28208.1"/>
    </source>
</evidence>
<sequence>MAQIIAVANQKGGVGKTTTAINLAASLAAAEQQTLLVDLDPQANASSGVGLDRSTLKYTTYHALLGEAKASDVVCNTPLSCLQILPATADLIGAEIELVSEPNRETRLRTALSEISNNYKYIVIDCPPSLGLLTINALTAADSVLVPLQCEYYAMEGLTQLSKTIRLIQRQLNPDLVLKGILLTMFDRRNNLSHQVSEEIRRHYSDRVFDTVIPRNVRLSEAPSHGLPVLLYDIASTGAAAYLSLAKEIISTGN</sequence>
<dbReference type="EMBL" id="CP015519">
    <property type="protein sequence ID" value="APG28208.1"/>
    <property type="molecule type" value="Genomic_DNA"/>
</dbReference>
<dbReference type="PANTHER" id="PTHR13696">
    <property type="entry name" value="P-LOOP CONTAINING NUCLEOSIDE TRIPHOSPHATE HYDROLASE"/>
    <property type="match status" value="1"/>
</dbReference>
<evidence type="ECO:0000313" key="3">
    <source>
        <dbReference type="Proteomes" id="UP000182517"/>
    </source>
</evidence>
<dbReference type="Pfam" id="PF13614">
    <property type="entry name" value="AAA_31"/>
    <property type="match status" value="1"/>
</dbReference>
<accession>A0A1L3GRC8</accession>
<dbReference type="Gene3D" id="3.40.50.300">
    <property type="entry name" value="P-loop containing nucleotide triphosphate hydrolases"/>
    <property type="match status" value="1"/>
</dbReference>
<dbReference type="InterPro" id="IPR050678">
    <property type="entry name" value="DNA_Partitioning_ATPase"/>
</dbReference>